<dbReference type="PANTHER" id="PTHR34997:SF1">
    <property type="entry name" value="PEPTIDOGLYCAN-BINDING LYSIN DOMAIN"/>
    <property type="match status" value="1"/>
</dbReference>
<feature type="region of interest" description="Disordered" evidence="3">
    <location>
        <begin position="31"/>
        <end position="51"/>
    </location>
</feature>
<keyword evidence="2" id="KW-0843">Virulence</keyword>
<sequence length="110" mass="11650">MVSFSFKALALAVLTSSITSVCAYDVPLPRSSPPPTPTAPSNGVATPTPTQPGLTDHCAKFVFVNVGDSCAKLLEDNHITIEQFYSWNTGVGKDCTTMWGGAYHCVAVLE</sequence>
<dbReference type="Proteomes" id="UP000799423">
    <property type="component" value="Unassembled WGS sequence"/>
</dbReference>
<dbReference type="Gene3D" id="3.10.350.10">
    <property type="entry name" value="LysM domain"/>
    <property type="match status" value="1"/>
</dbReference>
<dbReference type="EMBL" id="MU006310">
    <property type="protein sequence ID" value="KAF2849749.1"/>
    <property type="molecule type" value="Genomic_DNA"/>
</dbReference>
<reference evidence="6" key="1">
    <citation type="submission" date="2020-01" db="EMBL/GenBank/DDBJ databases">
        <authorList>
            <consortium name="DOE Joint Genome Institute"/>
            <person name="Haridas S."/>
            <person name="Albert R."/>
            <person name="Binder M."/>
            <person name="Bloem J."/>
            <person name="Labutti K."/>
            <person name="Salamov A."/>
            <person name="Andreopoulos B."/>
            <person name="Baker S.E."/>
            <person name="Barry K."/>
            <person name="Bills G."/>
            <person name="Bluhm B.H."/>
            <person name="Cannon C."/>
            <person name="Castanera R."/>
            <person name="Culley D.E."/>
            <person name="Daum C."/>
            <person name="Ezra D."/>
            <person name="Gonzalez J.B."/>
            <person name="Henrissat B."/>
            <person name="Kuo A."/>
            <person name="Liang C."/>
            <person name="Lipzen A."/>
            <person name="Lutzoni F."/>
            <person name="Magnuson J."/>
            <person name="Mondo S."/>
            <person name="Nolan M."/>
            <person name="Ohm R."/>
            <person name="Pangilinan J."/>
            <person name="Park H.-J."/>
            <person name="Ramirez L."/>
            <person name="Alfaro M."/>
            <person name="Sun H."/>
            <person name="Tritt A."/>
            <person name="Yoshinaga Y."/>
            <person name="Zwiers L.-H."/>
            <person name="Turgeon B.G."/>
            <person name="Goodwin S.B."/>
            <person name="Spatafora J.W."/>
            <person name="Crous P.W."/>
            <person name="Grigoriev I.V."/>
        </authorList>
    </citation>
    <scope>NUCLEOTIDE SEQUENCE</scope>
    <source>
        <strain evidence="6">IPT5</strain>
    </source>
</reference>
<evidence type="ECO:0000259" key="5">
    <source>
        <dbReference type="PROSITE" id="PS51782"/>
    </source>
</evidence>
<protein>
    <submittedName>
        <fullName evidence="6">Carbohydrate-binding module family 50 protein</fullName>
    </submittedName>
</protein>
<evidence type="ECO:0000313" key="6">
    <source>
        <dbReference type="EMBL" id="KAF2849749.1"/>
    </source>
</evidence>
<proteinExistence type="predicted"/>
<dbReference type="OrthoDB" id="2281372at2759"/>
<dbReference type="GO" id="GO:0008061">
    <property type="term" value="F:chitin binding"/>
    <property type="evidence" value="ECO:0007669"/>
    <property type="project" value="UniProtKB-KW"/>
</dbReference>
<dbReference type="CDD" id="cd00118">
    <property type="entry name" value="LysM"/>
    <property type="match status" value="1"/>
</dbReference>
<organism evidence="6 7">
    <name type="scientific">Plenodomus tracheiphilus IPT5</name>
    <dbReference type="NCBI Taxonomy" id="1408161"/>
    <lineage>
        <taxon>Eukaryota</taxon>
        <taxon>Fungi</taxon>
        <taxon>Dikarya</taxon>
        <taxon>Ascomycota</taxon>
        <taxon>Pezizomycotina</taxon>
        <taxon>Dothideomycetes</taxon>
        <taxon>Pleosporomycetidae</taxon>
        <taxon>Pleosporales</taxon>
        <taxon>Pleosporineae</taxon>
        <taxon>Leptosphaeriaceae</taxon>
        <taxon>Plenodomus</taxon>
    </lineage>
</organism>
<dbReference type="InterPro" id="IPR018392">
    <property type="entry name" value="LysM"/>
</dbReference>
<dbReference type="AlphaFoldDB" id="A0A6A7B5V9"/>
<dbReference type="InterPro" id="IPR036779">
    <property type="entry name" value="LysM_dom_sf"/>
</dbReference>
<evidence type="ECO:0000313" key="7">
    <source>
        <dbReference type="Proteomes" id="UP000799423"/>
    </source>
</evidence>
<feature type="chain" id="PRO_5025337099" evidence="4">
    <location>
        <begin position="24"/>
        <end position="110"/>
    </location>
</feature>
<dbReference type="PROSITE" id="PS51782">
    <property type="entry name" value="LYSM"/>
    <property type="match status" value="1"/>
</dbReference>
<name>A0A6A7B5V9_9PLEO</name>
<keyword evidence="7" id="KW-1185">Reference proteome</keyword>
<feature type="domain" description="LysM" evidence="5">
    <location>
        <begin position="60"/>
        <end position="106"/>
    </location>
</feature>
<accession>A0A6A7B5V9</accession>
<keyword evidence="1" id="KW-0147">Chitin-binding</keyword>
<feature type="signal peptide" evidence="4">
    <location>
        <begin position="1"/>
        <end position="23"/>
    </location>
</feature>
<keyword evidence="4" id="KW-0732">Signal</keyword>
<gene>
    <name evidence="6" type="ORF">T440DRAFT_469151</name>
</gene>
<evidence type="ECO:0000256" key="4">
    <source>
        <dbReference type="SAM" id="SignalP"/>
    </source>
</evidence>
<dbReference type="PANTHER" id="PTHR34997">
    <property type="entry name" value="AM15"/>
    <property type="match status" value="1"/>
</dbReference>
<evidence type="ECO:0000256" key="1">
    <source>
        <dbReference type="ARBA" id="ARBA00022669"/>
    </source>
</evidence>
<dbReference type="SUPFAM" id="SSF54106">
    <property type="entry name" value="LysM domain"/>
    <property type="match status" value="1"/>
</dbReference>
<dbReference type="InterPro" id="IPR052210">
    <property type="entry name" value="LysM1-like"/>
</dbReference>
<evidence type="ECO:0000256" key="2">
    <source>
        <dbReference type="ARBA" id="ARBA00023026"/>
    </source>
</evidence>
<evidence type="ECO:0000256" key="3">
    <source>
        <dbReference type="SAM" id="MobiDB-lite"/>
    </source>
</evidence>